<gene>
    <name evidence="1" type="ORF">GCM10008917_08910</name>
</gene>
<organism evidence="1 2">
    <name type="scientific">Paraclostridium tenue</name>
    <dbReference type="NCBI Taxonomy" id="1737"/>
    <lineage>
        <taxon>Bacteria</taxon>
        <taxon>Bacillati</taxon>
        <taxon>Bacillota</taxon>
        <taxon>Clostridia</taxon>
        <taxon>Peptostreptococcales</taxon>
        <taxon>Peptostreptococcaceae</taxon>
        <taxon>Paraclostridium</taxon>
    </lineage>
</organism>
<sequence>MKNNSFLSGVKGFFKEMLYMESENTNTDKEKIVEIDKYGNKTTYYRAGAGPDKPNDINNTFK</sequence>
<comment type="caution">
    <text evidence="1">The sequence shown here is derived from an EMBL/GenBank/DDBJ whole genome shotgun (WGS) entry which is preliminary data.</text>
</comment>
<evidence type="ECO:0000313" key="1">
    <source>
        <dbReference type="EMBL" id="GAA0862675.1"/>
    </source>
</evidence>
<name>A0ABP3XGF4_9FIRM</name>
<dbReference type="Proteomes" id="UP001400965">
    <property type="component" value="Unassembled WGS sequence"/>
</dbReference>
<keyword evidence="2" id="KW-1185">Reference proteome</keyword>
<proteinExistence type="predicted"/>
<accession>A0ABP3XGF4</accession>
<reference evidence="2" key="1">
    <citation type="journal article" date="2019" name="Int. J. Syst. Evol. Microbiol.">
        <title>The Global Catalogue of Microorganisms (GCM) 10K type strain sequencing project: providing services to taxonomists for standard genome sequencing and annotation.</title>
        <authorList>
            <consortium name="The Broad Institute Genomics Platform"/>
            <consortium name="The Broad Institute Genome Sequencing Center for Infectious Disease"/>
            <person name="Wu L."/>
            <person name="Ma J."/>
        </authorList>
    </citation>
    <scope>NUCLEOTIDE SEQUENCE [LARGE SCALE GENOMIC DNA]</scope>
    <source>
        <strain evidence="2">JCM 6486</strain>
    </source>
</reference>
<evidence type="ECO:0000313" key="2">
    <source>
        <dbReference type="Proteomes" id="UP001400965"/>
    </source>
</evidence>
<dbReference type="EMBL" id="BAAACP010000004">
    <property type="protein sequence ID" value="GAA0862675.1"/>
    <property type="molecule type" value="Genomic_DNA"/>
</dbReference>
<dbReference type="RefSeq" id="WP_346043018.1">
    <property type="nucleotide sequence ID" value="NZ_BAAACP010000004.1"/>
</dbReference>
<protein>
    <submittedName>
        <fullName evidence="1">Uncharacterized protein</fullName>
    </submittedName>
</protein>